<dbReference type="SUPFAM" id="SSF51197">
    <property type="entry name" value="Clavaminate synthase-like"/>
    <property type="match status" value="1"/>
</dbReference>
<reference evidence="8" key="2">
    <citation type="submission" date="2025-08" db="UniProtKB">
        <authorList>
            <consortium name="RefSeq"/>
        </authorList>
    </citation>
    <scope>IDENTIFICATION</scope>
    <source>
        <strain evidence="8">S238N-H82</strain>
        <tissue evidence="8">Testes</tissue>
    </source>
</reference>
<evidence type="ECO:0000313" key="7">
    <source>
        <dbReference type="Proteomes" id="UP000001554"/>
    </source>
</evidence>
<dbReference type="Pfam" id="PF14226">
    <property type="entry name" value="DIOX_N"/>
    <property type="match status" value="1"/>
</dbReference>
<dbReference type="GO" id="GO:0046872">
    <property type="term" value="F:metal ion binding"/>
    <property type="evidence" value="ECO:0007669"/>
    <property type="project" value="UniProtKB-KW"/>
</dbReference>
<proteinExistence type="inferred from homology"/>
<dbReference type="PANTHER" id="PTHR10209">
    <property type="entry name" value="OXIDOREDUCTASE, 2OG-FE II OXYGENASE FAMILY PROTEIN"/>
    <property type="match status" value="1"/>
</dbReference>
<name>A0A9J7LI71_BRAFL</name>
<evidence type="ECO:0000256" key="4">
    <source>
        <dbReference type="ARBA" id="ARBA00023004"/>
    </source>
</evidence>
<evidence type="ECO:0000256" key="2">
    <source>
        <dbReference type="ARBA" id="ARBA00022723"/>
    </source>
</evidence>
<organism evidence="7 8">
    <name type="scientific">Branchiostoma floridae</name>
    <name type="common">Florida lancelet</name>
    <name type="synonym">Amphioxus</name>
    <dbReference type="NCBI Taxonomy" id="7739"/>
    <lineage>
        <taxon>Eukaryota</taxon>
        <taxon>Metazoa</taxon>
        <taxon>Chordata</taxon>
        <taxon>Cephalochordata</taxon>
        <taxon>Leptocardii</taxon>
        <taxon>Amphioxiformes</taxon>
        <taxon>Branchiostomatidae</taxon>
        <taxon>Branchiostoma</taxon>
    </lineage>
</organism>
<gene>
    <name evidence="8" type="primary">LOC118420117</name>
</gene>
<dbReference type="OrthoDB" id="288590at2759"/>
<dbReference type="InterPro" id="IPR027443">
    <property type="entry name" value="IPNS-like_sf"/>
</dbReference>
<evidence type="ECO:0000313" key="8">
    <source>
        <dbReference type="RefSeq" id="XP_035682713.1"/>
    </source>
</evidence>
<evidence type="ECO:0000256" key="5">
    <source>
        <dbReference type="RuleBase" id="RU003682"/>
    </source>
</evidence>
<dbReference type="GO" id="GO:0016491">
    <property type="term" value="F:oxidoreductase activity"/>
    <property type="evidence" value="ECO:0007669"/>
    <property type="project" value="UniProtKB-KW"/>
</dbReference>
<accession>A0A9J7LI71</accession>
<evidence type="ECO:0000256" key="3">
    <source>
        <dbReference type="ARBA" id="ARBA00023002"/>
    </source>
</evidence>
<dbReference type="Pfam" id="PF03171">
    <property type="entry name" value="2OG-FeII_Oxy"/>
    <property type="match status" value="1"/>
</dbReference>
<evidence type="ECO:0000259" key="6">
    <source>
        <dbReference type="PROSITE" id="PS51471"/>
    </source>
</evidence>
<comment type="similarity">
    <text evidence="1 5">Belongs to the iron/ascorbate-dependent oxidoreductase family.</text>
</comment>
<dbReference type="PANTHER" id="PTHR10209:SF881">
    <property type="entry name" value="FI07970P-RELATED"/>
    <property type="match status" value="1"/>
</dbReference>
<dbReference type="RefSeq" id="XP_035682713.1">
    <property type="nucleotide sequence ID" value="XM_035826820.1"/>
</dbReference>
<dbReference type="Gene3D" id="2.60.120.330">
    <property type="entry name" value="B-lactam Antibiotic, Isopenicillin N Synthase, Chain"/>
    <property type="match status" value="1"/>
</dbReference>
<dbReference type="GeneID" id="118420117"/>
<keyword evidence="2 5" id="KW-0479">Metal-binding</keyword>
<dbReference type="InterPro" id="IPR026992">
    <property type="entry name" value="DIOX_N"/>
</dbReference>
<dbReference type="AlphaFoldDB" id="A0A9J7LI71"/>
<keyword evidence="3 5" id="KW-0560">Oxidoreductase</keyword>
<protein>
    <submittedName>
        <fullName evidence="8">2-oxoglutarate-dependent dioxygenase htyE-like</fullName>
    </submittedName>
</protein>
<keyword evidence="4 5" id="KW-0408">Iron</keyword>
<reference evidence="7" key="1">
    <citation type="journal article" date="2020" name="Nat. Ecol. Evol.">
        <title>Deeply conserved synteny resolves early events in vertebrate evolution.</title>
        <authorList>
            <person name="Simakov O."/>
            <person name="Marletaz F."/>
            <person name="Yue J.X."/>
            <person name="O'Connell B."/>
            <person name="Jenkins J."/>
            <person name="Brandt A."/>
            <person name="Calef R."/>
            <person name="Tung C.H."/>
            <person name="Huang T.K."/>
            <person name="Schmutz J."/>
            <person name="Satoh N."/>
            <person name="Yu J.K."/>
            <person name="Putnam N.H."/>
            <person name="Green R.E."/>
            <person name="Rokhsar D.S."/>
        </authorList>
    </citation>
    <scope>NUCLEOTIDE SEQUENCE [LARGE SCALE GENOMIC DNA]</scope>
    <source>
        <strain evidence="7">S238N-H82</strain>
    </source>
</reference>
<sequence>MGEEVPIIDFSAYGLFQPQDGASSARMGEEILLIDFSAYGLSQPQDGASSARMCEEVPIIDFSAYGLSQPHGANSTRMVEEVPIIDFSAYGLSQPQEGASRAELATLAQSLTHTLSTVGFAYLTHVGISQQEVDELFEVSDRFFDLPVDVKEKYRRPSDGSRGRHGWVAIERERVAADRPGDLKEAFNMLPPLPPEQTWPSELPELEMVGLKFFDKCVQLTLRILEVMAIGLDVPDIPGFLDVHRSMGKGRNSSLLRPLRYPPVPEHVKERQIRCGEHTDYGSITLLWQDGAPGLEIETLTHQWVPVPPIPGTVVVNIGDMMQCWSGDRLRSTPHRVVLPEEEKWRKVPRRSIPFFVHPDDDALLTCLDGSDKYPPMTAEEHLKNFASKIYSDLPTAFGKTN</sequence>
<evidence type="ECO:0000256" key="1">
    <source>
        <dbReference type="ARBA" id="ARBA00008056"/>
    </source>
</evidence>
<dbReference type="InterPro" id="IPR005123">
    <property type="entry name" value="Oxoglu/Fe-dep_dioxygenase_dom"/>
</dbReference>
<dbReference type="FunFam" id="2.60.120.330:FF:000038">
    <property type="entry name" value="Si:dkey-10o6.2"/>
    <property type="match status" value="1"/>
</dbReference>
<keyword evidence="7" id="KW-1185">Reference proteome</keyword>
<dbReference type="KEGG" id="bfo:118420117"/>
<dbReference type="OMA" id="WHRGYSG"/>
<feature type="domain" description="Fe2OG dioxygenase" evidence="6">
    <location>
        <begin position="251"/>
        <end position="359"/>
    </location>
</feature>
<dbReference type="InterPro" id="IPR044861">
    <property type="entry name" value="IPNS-like_FE2OG_OXY"/>
</dbReference>
<dbReference type="Proteomes" id="UP000001554">
    <property type="component" value="Chromosome 7"/>
</dbReference>
<dbReference type="PROSITE" id="PS51471">
    <property type="entry name" value="FE2OG_OXY"/>
    <property type="match status" value="1"/>
</dbReference>